<keyword evidence="5 7" id="KW-1133">Transmembrane helix</keyword>
<evidence type="ECO:0000256" key="5">
    <source>
        <dbReference type="ARBA" id="ARBA00022989"/>
    </source>
</evidence>
<dbReference type="GO" id="GO:0019755">
    <property type="term" value="P:one-carbon compound transport"/>
    <property type="evidence" value="ECO:0007669"/>
    <property type="project" value="UniProtKB-ARBA"/>
</dbReference>
<feature type="transmembrane region" description="Helical" evidence="7">
    <location>
        <begin position="81"/>
        <end position="99"/>
    </location>
</feature>
<dbReference type="EMBL" id="MN739975">
    <property type="protein sequence ID" value="QHT80855.1"/>
    <property type="molecule type" value="Genomic_DNA"/>
</dbReference>
<dbReference type="InterPro" id="IPR023271">
    <property type="entry name" value="Aquaporin-like"/>
</dbReference>
<name>A0A6C0HL23_9ZZZZ</name>
<evidence type="ECO:0000256" key="1">
    <source>
        <dbReference type="ARBA" id="ARBA00004127"/>
    </source>
</evidence>
<dbReference type="PROSITE" id="PS00221">
    <property type="entry name" value="MIP"/>
    <property type="match status" value="1"/>
</dbReference>
<organism evidence="8">
    <name type="scientific">viral metagenome</name>
    <dbReference type="NCBI Taxonomy" id="1070528"/>
    <lineage>
        <taxon>unclassified sequences</taxon>
        <taxon>metagenomes</taxon>
        <taxon>organismal metagenomes</taxon>
    </lineage>
</organism>
<protein>
    <recommendedName>
        <fullName evidence="9">Major intrinsic protein</fullName>
    </recommendedName>
</protein>
<dbReference type="InterPro" id="IPR000425">
    <property type="entry name" value="MIP"/>
</dbReference>
<dbReference type="SUPFAM" id="SSF81338">
    <property type="entry name" value="Aquaporin-like"/>
    <property type="match status" value="1"/>
</dbReference>
<evidence type="ECO:0000256" key="7">
    <source>
        <dbReference type="SAM" id="Phobius"/>
    </source>
</evidence>
<evidence type="ECO:0000256" key="4">
    <source>
        <dbReference type="ARBA" id="ARBA00022737"/>
    </source>
</evidence>
<dbReference type="PANTHER" id="PTHR45665">
    <property type="entry name" value="AQUAPORIN-8"/>
    <property type="match status" value="1"/>
</dbReference>
<accession>A0A6C0HL23</accession>
<dbReference type="GO" id="GO:0012505">
    <property type="term" value="C:endomembrane system"/>
    <property type="evidence" value="ECO:0007669"/>
    <property type="project" value="UniProtKB-SubCell"/>
</dbReference>
<evidence type="ECO:0008006" key="9">
    <source>
        <dbReference type="Google" id="ProtNLM"/>
    </source>
</evidence>
<evidence type="ECO:0000256" key="3">
    <source>
        <dbReference type="ARBA" id="ARBA00022692"/>
    </source>
</evidence>
<dbReference type="GO" id="GO:0005737">
    <property type="term" value="C:cytoplasm"/>
    <property type="evidence" value="ECO:0007669"/>
    <property type="project" value="UniProtKB-ARBA"/>
</dbReference>
<evidence type="ECO:0000313" key="8">
    <source>
        <dbReference type="EMBL" id="QHT80855.1"/>
    </source>
</evidence>
<sequence length="105" mass="11248">MYLYFYIDKIETMANLTTYLAEYVGAFFFILAIFCSGGNPLIIGGALAIAIFFIGGISGGHVNPAVSLAMLMKGDLNSTSFLGYVVAQLLGGASAFYAYKMTKNM</sequence>
<evidence type="ECO:0000256" key="6">
    <source>
        <dbReference type="ARBA" id="ARBA00023136"/>
    </source>
</evidence>
<dbReference type="AlphaFoldDB" id="A0A6C0HL23"/>
<dbReference type="InterPro" id="IPR034294">
    <property type="entry name" value="Aquaporin_transptr"/>
</dbReference>
<dbReference type="GO" id="GO:0015250">
    <property type="term" value="F:water channel activity"/>
    <property type="evidence" value="ECO:0007669"/>
    <property type="project" value="TreeGrafter"/>
</dbReference>
<dbReference type="Pfam" id="PF00230">
    <property type="entry name" value="MIP"/>
    <property type="match status" value="1"/>
</dbReference>
<comment type="subcellular location">
    <subcellularLocation>
        <location evidence="1">Endomembrane system</location>
        <topology evidence="1">Multi-pass membrane protein</topology>
    </subcellularLocation>
</comment>
<keyword evidence="6 7" id="KW-0472">Membrane</keyword>
<dbReference type="Gene3D" id="1.20.1080.10">
    <property type="entry name" value="Glycerol uptake facilitator protein"/>
    <property type="match status" value="1"/>
</dbReference>
<reference evidence="8" key="1">
    <citation type="journal article" date="2020" name="Nature">
        <title>Giant virus diversity and host interactions through global metagenomics.</title>
        <authorList>
            <person name="Schulz F."/>
            <person name="Roux S."/>
            <person name="Paez-Espino D."/>
            <person name="Jungbluth S."/>
            <person name="Walsh D.A."/>
            <person name="Denef V.J."/>
            <person name="McMahon K.D."/>
            <person name="Konstantinidis K.T."/>
            <person name="Eloe-Fadrosh E.A."/>
            <person name="Kyrpides N.C."/>
            <person name="Woyke T."/>
        </authorList>
    </citation>
    <scope>NUCLEOTIDE SEQUENCE</scope>
    <source>
        <strain evidence="8">GVMAG-M-3300023184-121</strain>
    </source>
</reference>
<feature type="transmembrane region" description="Helical" evidence="7">
    <location>
        <begin position="12"/>
        <end position="34"/>
    </location>
</feature>
<dbReference type="InterPro" id="IPR022357">
    <property type="entry name" value="MIP_CS"/>
</dbReference>
<proteinExistence type="predicted"/>
<keyword evidence="4" id="KW-0677">Repeat</keyword>
<keyword evidence="2" id="KW-0813">Transport</keyword>
<feature type="transmembrane region" description="Helical" evidence="7">
    <location>
        <begin position="41"/>
        <end position="61"/>
    </location>
</feature>
<dbReference type="PANTHER" id="PTHR45665:SF9">
    <property type="entry name" value="AQUAPORIN-8"/>
    <property type="match status" value="1"/>
</dbReference>
<dbReference type="GO" id="GO:0016020">
    <property type="term" value="C:membrane"/>
    <property type="evidence" value="ECO:0007669"/>
    <property type="project" value="InterPro"/>
</dbReference>
<keyword evidence="3 7" id="KW-0812">Transmembrane</keyword>
<evidence type="ECO:0000256" key="2">
    <source>
        <dbReference type="ARBA" id="ARBA00022448"/>
    </source>
</evidence>